<evidence type="ECO:0000259" key="1">
    <source>
        <dbReference type="Pfam" id="PF05134"/>
    </source>
</evidence>
<name>A0ABU1IAX4_9BURK</name>
<dbReference type="InterPro" id="IPR007812">
    <property type="entry name" value="T2SS_protein-GspL"/>
</dbReference>
<accession>A0ABU1IAX4</accession>
<protein>
    <submittedName>
        <fullName evidence="2">General secretion pathway protein L</fullName>
    </submittedName>
</protein>
<comment type="caution">
    <text evidence="2">The sequence shown here is derived from an EMBL/GenBank/DDBJ whole genome shotgun (WGS) entry which is preliminary data.</text>
</comment>
<gene>
    <name evidence="2" type="ORF">QE399_002064</name>
</gene>
<keyword evidence="3" id="KW-1185">Reference proteome</keyword>
<dbReference type="InterPro" id="IPR024230">
    <property type="entry name" value="GspL_cyto_dom"/>
</dbReference>
<dbReference type="NCBIfam" id="TIGR01709">
    <property type="entry name" value="typeII_sec_gspL"/>
    <property type="match status" value="1"/>
</dbReference>
<dbReference type="Proteomes" id="UP001267710">
    <property type="component" value="Unassembled WGS sequence"/>
</dbReference>
<dbReference type="EMBL" id="JAVIZX010000001">
    <property type="protein sequence ID" value="MDR6214375.1"/>
    <property type="molecule type" value="Genomic_DNA"/>
</dbReference>
<organism evidence="2 3">
    <name type="scientific">Paracidovorax wautersii</name>
    <dbReference type="NCBI Taxonomy" id="1177982"/>
    <lineage>
        <taxon>Bacteria</taxon>
        <taxon>Pseudomonadati</taxon>
        <taxon>Pseudomonadota</taxon>
        <taxon>Betaproteobacteria</taxon>
        <taxon>Burkholderiales</taxon>
        <taxon>Comamonadaceae</taxon>
        <taxon>Paracidovorax</taxon>
    </lineage>
</organism>
<evidence type="ECO:0000313" key="2">
    <source>
        <dbReference type="EMBL" id="MDR6214375.1"/>
    </source>
</evidence>
<reference evidence="2 3" key="1">
    <citation type="submission" date="2023-08" db="EMBL/GenBank/DDBJ databases">
        <title>Functional and genomic diversity of the sorghum phyllosphere microbiome.</title>
        <authorList>
            <person name="Shade A."/>
        </authorList>
    </citation>
    <scope>NUCLEOTIDE SEQUENCE [LARGE SCALE GENOMIC DNA]</scope>
    <source>
        <strain evidence="2 3">SORGH_AS_0335</strain>
    </source>
</reference>
<dbReference type="RefSeq" id="WP_309828504.1">
    <property type="nucleotide sequence ID" value="NZ_JAVIZX010000001.1"/>
</dbReference>
<dbReference type="Pfam" id="PF05134">
    <property type="entry name" value="T2SSL"/>
    <property type="match status" value="1"/>
</dbReference>
<dbReference type="Gene3D" id="3.30.420.380">
    <property type="match status" value="1"/>
</dbReference>
<evidence type="ECO:0000313" key="3">
    <source>
        <dbReference type="Proteomes" id="UP001267710"/>
    </source>
</evidence>
<dbReference type="InterPro" id="IPR043129">
    <property type="entry name" value="ATPase_NBD"/>
</dbReference>
<feature type="domain" description="GspL cytoplasmic actin-ATPase-like" evidence="1">
    <location>
        <begin position="50"/>
        <end position="140"/>
    </location>
</feature>
<sequence>MSTLILHLPPAHPGSSAEYSYTLTQDGHTATRHDSAPAVLLPDPGRTGEIVAVVPARLLSWQRVQLPQGTAIPSPRLRAVLEGLLEERLLDDTVQVHFALQPGARAGEPVWVAVCDRVWLRDALQALEAAGRPASRVVPEFAPGPGAGESPQYHVLGTPEDAHIVATAQGADQAVVTWPLSHAAFAALGALDEVGPEGAPPATVRAEPAVVQLAEQALGRSVAVYTRSQRALDAARSPWDLAQFELASTGRTRALRKAGSAAGSFARAPQWRAARWGLGVALAVQVVGVNVWAWQERQSLADKQAGVRAALTQTFPKVQVIVDAPVQMERELALLRQAAGSMGARDLEPLMAAAGAALPASRLPSGIEYAAGDLRLRGLDLPPPELEAMGQHLTRAGYSARLQDGAVLVRAEAP</sequence>
<proteinExistence type="predicted"/>
<dbReference type="SUPFAM" id="SSF53067">
    <property type="entry name" value="Actin-like ATPase domain"/>
    <property type="match status" value="1"/>
</dbReference>